<evidence type="ECO:0000256" key="3">
    <source>
        <dbReference type="ARBA" id="ARBA00023163"/>
    </source>
</evidence>
<dbReference type="SUPFAM" id="SSF46689">
    <property type="entry name" value="Homeodomain-like"/>
    <property type="match status" value="1"/>
</dbReference>
<reference evidence="6 7" key="1">
    <citation type="submission" date="2024-06" db="EMBL/GenBank/DDBJ databases">
        <title>The Natural Products Discovery Center: Release of the First 8490 Sequenced Strains for Exploring Actinobacteria Biosynthetic Diversity.</title>
        <authorList>
            <person name="Kalkreuter E."/>
            <person name="Kautsar S.A."/>
            <person name="Yang D."/>
            <person name="Bader C.D."/>
            <person name="Teijaro C.N."/>
            <person name="Fluegel L."/>
            <person name="Davis C.M."/>
            <person name="Simpson J.R."/>
            <person name="Lauterbach L."/>
            <person name="Steele A.D."/>
            <person name="Gui C."/>
            <person name="Meng S."/>
            <person name="Li G."/>
            <person name="Viehrig K."/>
            <person name="Ye F."/>
            <person name="Su P."/>
            <person name="Kiefer A.F."/>
            <person name="Nichols A."/>
            <person name="Cepeda A.J."/>
            <person name="Yan W."/>
            <person name="Fan B."/>
            <person name="Jiang Y."/>
            <person name="Adhikari A."/>
            <person name="Zheng C.-J."/>
            <person name="Schuster L."/>
            <person name="Cowan T.M."/>
            <person name="Smanski M.J."/>
            <person name="Chevrette M.G."/>
            <person name="De Carvalho L.P.S."/>
            <person name="Shen B."/>
        </authorList>
    </citation>
    <scope>NUCLEOTIDE SEQUENCE [LARGE SCALE GENOMIC DNA]</scope>
    <source>
        <strain evidence="6 7">NPDC001694</strain>
    </source>
</reference>
<accession>A0ABV1TH38</accession>
<feature type="domain" description="HTH tetR-type" evidence="5">
    <location>
        <begin position="9"/>
        <end position="69"/>
    </location>
</feature>
<gene>
    <name evidence="6" type="ORF">ABT211_18280</name>
</gene>
<dbReference type="InterPro" id="IPR036271">
    <property type="entry name" value="Tet_transcr_reg_TetR-rel_C_sf"/>
</dbReference>
<dbReference type="SUPFAM" id="SSF48498">
    <property type="entry name" value="Tetracyclin repressor-like, C-terminal domain"/>
    <property type="match status" value="1"/>
</dbReference>
<organism evidence="6 7">
    <name type="scientific">Streptomyces sp. 900105755</name>
    <dbReference type="NCBI Taxonomy" id="3154389"/>
    <lineage>
        <taxon>Bacteria</taxon>
        <taxon>Bacillati</taxon>
        <taxon>Actinomycetota</taxon>
        <taxon>Actinomycetes</taxon>
        <taxon>Kitasatosporales</taxon>
        <taxon>Streptomycetaceae</taxon>
        <taxon>Streptomyces</taxon>
    </lineage>
</organism>
<dbReference type="Proteomes" id="UP001490365">
    <property type="component" value="Unassembled WGS sequence"/>
</dbReference>
<dbReference type="EMBL" id="JBEOZM010000006">
    <property type="protein sequence ID" value="MER6269225.1"/>
    <property type="molecule type" value="Genomic_DNA"/>
</dbReference>
<dbReference type="PROSITE" id="PS50977">
    <property type="entry name" value="HTH_TETR_2"/>
    <property type="match status" value="1"/>
</dbReference>
<dbReference type="InterPro" id="IPR023772">
    <property type="entry name" value="DNA-bd_HTH_TetR-type_CS"/>
</dbReference>
<dbReference type="InterPro" id="IPR050109">
    <property type="entry name" value="HTH-type_TetR-like_transc_reg"/>
</dbReference>
<dbReference type="PANTHER" id="PTHR30055:SF234">
    <property type="entry name" value="HTH-TYPE TRANSCRIPTIONAL REGULATOR BETI"/>
    <property type="match status" value="1"/>
</dbReference>
<feature type="DNA-binding region" description="H-T-H motif" evidence="4">
    <location>
        <begin position="32"/>
        <end position="51"/>
    </location>
</feature>
<keyword evidence="2 4" id="KW-0238">DNA-binding</keyword>
<evidence type="ECO:0000256" key="4">
    <source>
        <dbReference type="PROSITE-ProRule" id="PRU00335"/>
    </source>
</evidence>
<evidence type="ECO:0000259" key="5">
    <source>
        <dbReference type="PROSITE" id="PS50977"/>
    </source>
</evidence>
<keyword evidence="3" id="KW-0804">Transcription</keyword>
<dbReference type="InterPro" id="IPR009057">
    <property type="entry name" value="Homeodomain-like_sf"/>
</dbReference>
<dbReference type="PROSITE" id="PS01081">
    <property type="entry name" value="HTH_TETR_1"/>
    <property type="match status" value="1"/>
</dbReference>
<keyword evidence="1" id="KW-0805">Transcription regulation</keyword>
<proteinExistence type="predicted"/>
<dbReference type="Pfam" id="PF00440">
    <property type="entry name" value="TetR_N"/>
    <property type="match status" value="1"/>
</dbReference>
<dbReference type="PANTHER" id="PTHR30055">
    <property type="entry name" value="HTH-TYPE TRANSCRIPTIONAL REGULATOR RUTR"/>
    <property type="match status" value="1"/>
</dbReference>
<evidence type="ECO:0000313" key="6">
    <source>
        <dbReference type="EMBL" id="MER6269225.1"/>
    </source>
</evidence>
<keyword evidence="7" id="KW-1185">Reference proteome</keyword>
<dbReference type="InterPro" id="IPR001647">
    <property type="entry name" value="HTH_TetR"/>
</dbReference>
<sequence>MTKKTEQAARTRSSLVLAAADNFDRHGYDGTSLASVCGALGISMGALTFHFRSKAALAAAVADEGAAELQHVRAAAPRTGRPLEDLSSLVQAVAVVLRESVRARSAARLITEGQVHSAWPSDWRDEVEELIGLAWDAGELTEDIRPRAAAQLVRHLVEGVAVEARGTTGRPAPGAADFTEVWQAALTGLAAGPRPTTVGLP</sequence>
<evidence type="ECO:0000313" key="7">
    <source>
        <dbReference type="Proteomes" id="UP001490365"/>
    </source>
</evidence>
<name>A0ABV1TH38_9ACTN</name>
<comment type="caution">
    <text evidence="6">The sequence shown here is derived from an EMBL/GenBank/DDBJ whole genome shotgun (WGS) entry which is preliminary data.</text>
</comment>
<evidence type="ECO:0000256" key="1">
    <source>
        <dbReference type="ARBA" id="ARBA00023015"/>
    </source>
</evidence>
<dbReference type="Gene3D" id="1.10.357.10">
    <property type="entry name" value="Tetracycline Repressor, domain 2"/>
    <property type="match status" value="1"/>
</dbReference>
<dbReference type="RefSeq" id="WP_351957743.1">
    <property type="nucleotide sequence ID" value="NZ_JBEOZM010000006.1"/>
</dbReference>
<evidence type="ECO:0000256" key="2">
    <source>
        <dbReference type="ARBA" id="ARBA00023125"/>
    </source>
</evidence>
<protein>
    <submittedName>
        <fullName evidence="6">TetR/AcrR family transcriptional regulator</fullName>
    </submittedName>
</protein>